<keyword evidence="4" id="KW-1185">Reference proteome</keyword>
<dbReference type="RefSeq" id="WP_387961023.1">
    <property type="nucleotide sequence ID" value="NZ_JBHSGP010000006.1"/>
</dbReference>
<feature type="transmembrane region" description="Helical" evidence="1">
    <location>
        <begin position="975"/>
        <end position="993"/>
    </location>
</feature>
<dbReference type="PANTHER" id="PTHR10098">
    <property type="entry name" value="RAPSYN-RELATED"/>
    <property type="match status" value="1"/>
</dbReference>
<comment type="caution">
    <text evidence="3">The sequence shown here is derived from an EMBL/GenBank/DDBJ whole genome shotgun (WGS) entry which is preliminary data.</text>
</comment>
<evidence type="ECO:0000256" key="1">
    <source>
        <dbReference type="SAM" id="Phobius"/>
    </source>
</evidence>
<sequence>MNSLRLKFLFHLLLISFNGIQSQDIKKTNTEIADSLDIIGEYKKSLSFRTLALQESDHTNNYKMYIKAKWHYTNSCIYEIIGGQNNHKKALEHSLKAREITEGITDRIQLFRLHVANRIYHQYGYLQDWKNAHYEALKALKITSDTLPENDYKVLLILDDLGFINTKIKDYQNSIVYYQKSNSLYLKYYKENKKDLAMNFEIMANNYRALGMRKKELEILQESEKIWRNLNEDTYGFAFKNYNKQASWYTYYGNYNLAESFLNYQLKIIDSLEHKKEEFTVFRRHEYLSLFNSYIDLNLKKKDYKTAQKYIELSENELKTASRDYIKDIEHEAQLYYYKSLLPNLSSVESVNLIEKAIDLTQHYKEQFFLDPVPYQIALFEKHKELGNYEWARSILINLIENYNKDNGHELFYLLTNYGFAISKIDSDIKAEKEFIKAFKGIHKEKLKTIQLKTISIENLKPIYSFETIEGILLTAEFYFNRFKKSNNIEHLETSFNLSLLASNVFNNLYLGDRYNETLYNTYKSIDGWLMQTSIENPTEEKTTKTIEAIENNSSKLTWSKFMYSNNKHHINVPDSIIDRENEIKTLLVHYQKLIYSKDETSFIDSDTLNNRITNLNFDLKNLQKEIKENYSNYFTRNNFTFDLNKFRKSIKKGQLIVKYVLTNNNLYCFKISKSNLEVEKIEINSTFNTDIKRYVENISTFNSNPNDGLDKIKHIIKPLIDNNQLKNVTIIPYGILNYLPFETLIPDYGDANYNISYGTSLTLLNEQNLSITNPNMKLGVFASSNNSNSELPSVKDETNTILGYFEGELFNNATKETFLAKANHFEILHLAMHSKIDNINPEFSSLDFSENQLLISELYNESINADLVVLSACESGSGNFEEGEGVQSISRAFTYTGIPSTVMSLWKVDDHATAKIMIAFYKHLKAGEPKDIALKNAKIDYLNSTAEPALRHPYYWAGFVVSGNTSPIIEDKKLYRYLSIAGIGFLFLLLIYRLKFSK</sequence>
<accession>A0ABV9N3L5</accession>
<protein>
    <submittedName>
        <fullName evidence="3">CHAT domain-containing protein</fullName>
    </submittedName>
</protein>
<dbReference type="Gene3D" id="1.25.40.10">
    <property type="entry name" value="Tetratricopeptide repeat domain"/>
    <property type="match status" value="1"/>
</dbReference>
<evidence type="ECO:0000313" key="3">
    <source>
        <dbReference type="EMBL" id="MFC4721378.1"/>
    </source>
</evidence>
<dbReference type="EMBL" id="JBHSGP010000006">
    <property type="protein sequence ID" value="MFC4721378.1"/>
    <property type="molecule type" value="Genomic_DNA"/>
</dbReference>
<reference evidence="4" key="1">
    <citation type="journal article" date="2019" name="Int. J. Syst. Evol. Microbiol.">
        <title>The Global Catalogue of Microorganisms (GCM) 10K type strain sequencing project: providing services to taxonomists for standard genome sequencing and annotation.</title>
        <authorList>
            <consortium name="The Broad Institute Genomics Platform"/>
            <consortium name="The Broad Institute Genome Sequencing Center for Infectious Disease"/>
            <person name="Wu L."/>
            <person name="Ma J."/>
        </authorList>
    </citation>
    <scope>NUCLEOTIDE SEQUENCE [LARGE SCALE GENOMIC DNA]</scope>
    <source>
        <strain evidence="4">CCUG 63682</strain>
    </source>
</reference>
<organism evidence="3 4">
    <name type="scientific">Geojedonia litorea</name>
    <dbReference type="NCBI Taxonomy" id="1268269"/>
    <lineage>
        <taxon>Bacteria</taxon>
        <taxon>Pseudomonadati</taxon>
        <taxon>Bacteroidota</taxon>
        <taxon>Flavobacteriia</taxon>
        <taxon>Flavobacteriales</taxon>
        <taxon>Flavobacteriaceae</taxon>
        <taxon>Geojedonia</taxon>
    </lineage>
</organism>
<proteinExistence type="predicted"/>
<keyword evidence="1" id="KW-0812">Transmembrane</keyword>
<feature type="domain" description="CHAT" evidence="2">
    <location>
        <begin position="716"/>
        <end position="965"/>
    </location>
</feature>
<dbReference type="Proteomes" id="UP001595953">
    <property type="component" value="Unassembled WGS sequence"/>
</dbReference>
<evidence type="ECO:0000259" key="2">
    <source>
        <dbReference type="Pfam" id="PF12770"/>
    </source>
</evidence>
<keyword evidence="1" id="KW-1133">Transmembrane helix</keyword>
<dbReference type="Pfam" id="PF12770">
    <property type="entry name" value="CHAT"/>
    <property type="match status" value="1"/>
</dbReference>
<keyword evidence="1" id="KW-0472">Membrane</keyword>
<dbReference type="InterPro" id="IPR011990">
    <property type="entry name" value="TPR-like_helical_dom_sf"/>
</dbReference>
<name>A0ABV9N3L5_9FLAO</name>
<evidence type="ECO:0000313" key="4">
    <source>
        <dbReference type="Proteomes" id="UP001595953"/>
    </source>
</evidence>
<dbReference type="SUPFAM" id="SSF48452">
    <property type="entry name" value="TPR-like"/>
    <property type="match status" value="1"/>
</dbReference>
<gene>
    <name evidence="3" type="ORF">ACFO5O_03520</name>
</gene>
<dbReference type="InterPro" id="IPR024983">
    <property type="entry name" value="CHAT_dom"/>
</dbReference>